<evidence type="ECO:0000256" key="3">
    <source>
        <dbReference type="ARBA" id="ARBA00022692"/>
    </source>
</evidence>
<dbReference type="PANTHER" id="PTHR30250">
    <property type="entry name" value="PST FAMILY PREDICTED COLANIC ACID TRANSPORTER"/>
    <property type="match status" value="1"/>
</dbReference>
<name>F2IA06_FLUTR</name>
<evidence type="ECO:0000313" key="8">
    <source>
        <dbReference type="Proteomes" id="UP000007463"/>
    </source>
</evidence>
<protein>
    <submittedName>
        <fullName evidence="7">Polysaccharide biosynthesis protein</fullName>
    </submittedName>
</protein>
<dbReference type="AlphaFoldDB" id="F2IA06"/>
<dbReference type="GO" id="GO:0005886">
    <property type="term" value="C:plasma membrane"/>
    <property type="evidence" value="ECO:0007669"/>
    <property type="project" value="UniProtKB-SubCell"/>
</dbReference>
<evidence type="ECO:0000256" key="6">
    <source>
        <dbReference type="SAM" id="Phobius"/>
    </source>
</evidence>
<gene>
    <name evidence="7" type="ordered locus">Fluta_2178</name>
</gene>
<keyword evidence="3 6" id="KW-0812">Transmembrane</keyword>
<dbReference type="InterPro" id="IPR002797">
    <property type="entry name" value="Polysacc_synth"/>
</dbReference>
<dbReference type="Proteomes" id="UP000007463">
    <property type="component" value="Chromosome"/>
</dbReference>
<dbReference type="InterPro" id="IPR050833">
    <property type="entry name" value="Poly_Biosynth_Transport"/>
</dbReference>
<dbReference type="RefSeq" id="WP_013686934.1">
    <property type="nucleotide sequence ID" value="NC_015321.1"/>
</dbReference>
<keyword evidence="4 6" id="KW-1133">Transmembrane helix</keyword>
<feature type="transmembrane region" description="Helical" evidence="6">
    <location>
        <begin position="384"/>
        <end position="404"/>
    </location>
</feature>
<reference evidence="7 8" key="1">
    <citation type="journal article" date="2011" name="Stand. Genomic Sci.">
        <title>Complete genome sequence of the gliding freshwater bacterium Fluviicola taffensis type strain (RW262).</title>
        <authorList>
            <person name="Woyke T."/>
            <person name="Chertkov O."/>
            <person name="Lapidus A."/>
            <person name="Nolan M."/>
            <person name="Lucas S."/>
            <person name="Del Rio T.G."/>
            <person name="Tice H."/>
            <person name="Cheng J.F."/>
            <person name="Tapia R."/>
            <person name="Han C."/>
            <person name="Goodwin L."/>
            <person name="Pitluck S."/>
            <person name="Liolios K."/>
            <person name="Pagani I."/>
            <person name="Ivanova N."/>
            <person name="Huntemann M."/>
            <person name="Mavromatis K."/>
            <person name="Mikhailova N."/>
            <person name="Pati A."/>
            <person name="Chen A."/>
            <person name="Palaniappan K."/>
            <person name="Land M."/>
            <person name="Hauser L."/>
            <person name="Brambilla E.M."/>
            <person name="Rohde M."/>
            <person name="Mwirichia R."/>
            <person name="Sikorski J."/>
            <person name="Tindall B.J."/>
            <person name="Goker M."/>
            <person name="Bristow J."/>
            <person name="Eisen J.A."/>
            <person name="Markowitz V."/>
            <person name="Hugenholtz P."/>
            <person name="Klenk H.P."/>
            <person name="Kyrpides N.C."/>
        </authorList>
    </citation>
    <scope>NUCLEOTIDE SEQUENCE [LARGE SCALE GENOMIC DNA]</scope>
    <source>
        <strain evidence="8">DSM 16823 / RW262 / RW262</strain>
    </source>
</reference>
<feature type="transmembrane region" description="Helical" evidence="6">
    <location>
        <begin position="78"/>
        <end position="102"/>
    </location>
</feature>
<feature type="transmembrane region" description="Helical" evidence="6">
    <location>
        <begin position="12"/>
        <end position="30"/>
    </location>
</feature>
<feature type="transmembrane region" description="Helical" evidence="6">
    <location>
        <begin position="295"/>
        <end position="320"/>
    </location>
</feature>
<keyword evidence="2" id="KW-1003">Cell membrane</keyword>
<dbReference type="PANTHER" id="PTHR30250:SF11">
    <property type="entry name" value="O-ANTIGEN TRANSPORTER-RELATED"/>
    <property type="match status" value="1"/>
</dbReference>
<dbReference type="Pfam" id="PF01943">
    <property type="entry name" value="Polysacc_synt"/>
    <property type="match status" value="1"/>
</dbReference>
<reference evidence="8" key="2">
    <citation type="submission" date="2011-02" db="EMBL/GenBank/DDBJ databases">
        <title>The complete genome of Fluviicola taffensis DSM 16823.</title>
        <authorList>
            <consortium name="US DOE Joint Genome Institute (JGI-PGF)"/>
            <person name="Lucas S."/>
            <person name="Copeland A."/>
            <person name="Lapidus A."/>
            <person name="Bruce D."/>
            <person name="Goodwin L."/>
            <person name="Pitluck S."/>
            <person name="Kyrpides N."/>
            <person name="Mavromatis K."/>
            <person name="Ivanova N."/>
            <person name="Mikhailova N."/>
            <person name="Pagani I."/>
            <person name="Chertkov O."/>
            <person name="Detter J.C."/>
            <person name="Han C."/>
            <person name="Tapia R."/>
            <person name="Land M."/>
            <person name="Hauser L."/>
            <person name="Markowitz V."/>
            <person name="Cheng J.-F."/>
            <person name="Hugenholtz P."/>
            <person name="Woyke T."/>
            <person name="Wu D."/>
            <person name="Tindall B."/>
            <person name="Pomrenke H.G."/>
            <person name="Brambilla E."/>
            <person name="Klenk H.-P."/>
            <person name="Eisen J.A."/>
        </authorList>
    </citation>
    <scope>NUCLEOTIDE SEQUENCE [LARGE SCALE GENOMIC DNA]</scope>
    <source>
        <strain evidence="8">DSM 16823 / RW262 / RW262</strain>
    </source>
</reference>
<evidence type="ECO:0000313" key="7">
    <source>
        <dbReference type="EMBL" id="AEA44164.1"/>
    </source>
</evidence>
<keyword evidence="5 6" id="KW-0472">Membrane</keyword>
<dbReference type="KEGG" id="fte:Fluta_2178"/>
<organism evidence="7 8">
    <name type="scientific">Fluviicola taffensis (strain DSM 16823 / NCIMB 13979 / RW262)</name>
    <dbReference type="NCBI Taxonomy" id="755732"/>
    <lineage>
        <taxon>Bacteria</taxon>
        <taxon>Pseudomonadati</taxon>
        <taxon>Bacteroidota</taxon>
        <taxon>Flavobacteriia</taxon>
        <taxon>Flavobacteriales</taxon>
        <taxon>Crocinitomicaceae</taxon>
        <taxon>Fluviicola</taxon>
    </lineage>
</organism>
<comment type="subcellular location">
    <subcellularLocation>
        <location evidence="1">Cell membrane</location>
        <topology evidence="1">Multi-pass membrane protein</topology>
    </subcellularLocation>
</comment>
<evidence type="ECO:0000256" key="2">
    <source>
        <dbReference type="ARBA" id="ARBA00022475"/>
    </source>
</evidence>
<keyword evidence="8" id="KW-1185">Reference proteome</keyword>
<dbReference type="eggNOG" id="COG2244">
    <property type="taxonomic scope" value="Bacteria"/>
</dbReference>
<accession>F2IA06</accession>
<evidence type="ECO:0000256" key="1">
    <source>
        <dbReference type="ARBA" id="ARBA00004651"/>
    </source>
</evidence>
<evidence type="ECO:0000256" key="5">
    <source>
        <dbReference type="ARBA" id="ARBA00023136"/>
    </source>
</evidence>
<dbReference type="OrthoDB" id="1495589at2"/>
<feature type="transmembrane region" description="Helical" evidence="6">
    <location>
        <begin position="177"/>
        <end position="196"/>
    </location>
</feature>
<dbReference type="EMBL" id="CP002542">
    <property type="protein sequence ID" value="AEA44164.1"/>
    <property type="molecule type" value="Genomic_DNA"/>
</dbReference>
<proteinExistence type="predicted"/>
<evidence type="ECO:0000256" key="4">
    <source>
        <dbReference type="ARBA" id="ARBA00022989"/>
    </source>
</evidence>
<sequence>MNLFKSKLVKSLGIYTISNVINSAIPFLLLPLLTQNLATDDYGVLTNYNSLISIIIPFVSFNLMSSLQVIYIKNRPGFASYISSGLLTILALTLFFSALFYFNASNLAKLTGVPEELVIFTTFYATYQNIVEILLSIWRMEEKAWGYGVFRIVRTIVELSIATVLIISFNLSFEGSIYALAYSYGIGAIVAIFFMYRQGLLVWDFQWKHVKHLVTYGAPLIPHVLGSTLIMYTDKLVITKYEGLSSNGIYSVGFMVGQAIGLLQNSFNQAWVPYVFKGLKSGNEVVKQKIVKWTYIYFIAIILVTVVFYLCTPIIFSFLGKAYQDGIALVLWISLGFAFNGMYKMVSVYFFYTEKTNYIAIISIFTAVVNVFFVFWMVPKYGYTGAAIATMTAFFIQFLLTWAWSLRIVSMPWGNWKIWKN</sequence>
<dbReference type="HOGENOM" id="CLU_022017_7_1_10"/>
<feature type="transmembrane region" description="Helical" evidence="6">
    <location>
        <begin position="358"/>
        <end position="378"/>
    </location>
</feature>
<dbReference type="STRING" id="755732.Fluta_2178"/>
<feature type="transmembrane region" description="Helical" evidence="6">
    <location>
        <begin position="326"/>
        <end position="346"/>
    </location>
</feature>
<feature type="transmembrane region" description="Helical" evidence="6">
    <location>
        <begin position="50"/>
        <end position="71"/>
    </location>
</feature>
<feature type="transmembrane region" description="Helical" evidence="6">
    <location>
        <begin position="117"/>
        <end position="137"/>
    </location>
</feature>
<feature type="transmembrane region" description="Helical" evidence="6">
    <location>
        <begin position="149"/>
        <end position="171"/>
    </location>
</feature>